<accession>A0A0B3W098</accession>
<organism evidence="2 3">
    <name type="scientific">Terrisporobacter othiniensis</name>
    <dbReference type="NCBI Taxonomy" id="1577792"/>
    <lineage>
        <taxon>Bacteria</taxon>
        <taxon>Bacillati</taxon>
        <taxon>Bacillota</taxon>
        <taxon>Clostridia</taxon>
        <taxon>Peptostreptococcales</taxon>
        <taxon>Peptostreptococcaceae</taxon>
        <taxon>Terrisporobacter</taxon>
    </lineage>
</organism>
<name>A0A0B3W098_9FIRM</name>
<feature type="transmembrane region" description="Helical" evidence="1">
    <location>
        <begin position="70"/>
        <end position="92"/>
    </location>
</feature>
<sequence>MKKHTITSVFGIIGILSWTITIFLREISIDNTSINFLLGVMPNLSAAWAFIWLGEIIVNKKNIDFNFKIASAISVLIFLLSIISEVIHDLFLNSSFDIYDLISTVISIIMYLTLLYFNKNHIKIDEQDKQINN</sequence>
<evidence type="ECO:0000256" key="1">
    <source>
        <dbReference type="SAM" id="Phobius"/>
    </source>
</evidence>
<keyword evidence="3" id="KW-1185">Reference proteome</keyword>
<feature type="transmembrane region" description="Helical" evidence="1">
    <location>
        <begin position="36"/>
        <end position="58"/>
    </location>
</feature>
<feature type="transmembrane region" description="Helical" evidence="1">
    <location>
        <begin position="7"/>
        <end position="24"/>
    </location>
</feature>
<dbReference type="AlphaFoldDB" id="A0A0B3W098"/>
<keyword evidence="1" id="KW-0472">Membrane</keyword>
<keyword evidence="1" id="KW-1133">Transmembrane helix</keyword>
<dbReference type="RefSeq" id="WP_039678407.1">
    <property type="nucleotide sequence ID" value="NZ_JAXECK010000026.1"/>
</dbReference>
<dbReference type="OrthoDB" id="1755878at2"/>
<evidence type="ECO:0000313" key="2">
    <source>
        <dbReference type="EMBL" id="KHS58463.1"/>
    </source>
</evidence>
<proteinExistence type="predicted"/>
<dbReference type="Proteomes" id="UP000031189">
    <property type="component" value="Unassembled WGS sequence"/>
</dbReference>
<protein>
    <submittedName>
        <fullName evidence="2">Uncharacterized protein</fullName>
    </submittedName>
</protein>
<dbReference type="EMBL" id="JWHR01000032">
    <property type="protein sequence ID" value="KHS58463.1"/>
    <property type="molecule type" value="Genomic_DNA"/>
</dbReference>
<comment type="caution">
    <text evidence="2">The sequence shown here is derived from an EMBL/GenBank/DDBJ whole genome shotgun (WGS) entry which is preliminary data.</text>
</comment>
<keyword evidence="1" id="KW-0812">Transmembrane</keyword>
<gene>
    <name evidence="2" type="ORF">QX51_02905</name>
</gene>
<evidence type="ECO:0000313" key="3">
    <source>
        <dbReference type="Proteomes" id="UP000031189"/>
    </source>
</evidence>
<feature type="transmembrane region" description="Helical" evidence="1">
    <location>
        <begin position="98"/>
        <end position="117"/>
    </location>
</feature>
<reference evidence="2 3" key="1">
    <citation type="submission" date="2014-12" db="EMBL/GenBank/DDBJ databases">
        <title>Draft genome sequence of Terrisporobacter sp. 08-306576, isolated from the blood culture of a bacteremia patient.</title>
        <authorList>
            <person name="Lund L.C."/>
            <person name="Sydenham T.V."/>
            <person name="Hogh S.V."/>
            <person name="Skov M.N."/>
            <person name="Kemp M."/>
            <person name="Justesen U.S."/>
        </authorList>
    </citation>
    <scope>NUCLEOTIDE SEQUENCE [LARGE SCALE GENOMIC DNA]</scope>
    <source>
        <strain evidence="2 3">08-306576</strain>
    </source>
</reference>